<accession>A0A7S1F1S3</accession>
<reference evidence="2" key="1">
    <citation type="submission" date="2021-01" db="EMBL/GenBank/DDBJ databases">
        <authorList>
            <person name="Corre E."/>
            <person name="Pelletier E."/>
            <person name="Niang G."/>
            <person name="Scheremetjew M."/>
            <person name="Finn R."/>
            <person name="Kale V."/>
            <person name="Holt S."/>
            <person name="Cochrane G."/>
            <person name="Meng A."/>
            <person name="Brown T."/>
            <person name="Cohen L."/>
        </authorList>
    </citation>
    <scope>NUCLEOTIDE SEQUENCE</scope>
</reference>
<gene>
    <name evidence="2" type="ORF">NSCI0253_LOCUS12990</name>
</gene>
<evidence type="ECO:0000256" key="1">
    <source>
        <dbReference type="SAM" id="MobiDB-lite"/>
    </source>
</evidence>
<feature type="compositionally biased region" description="Low complexity" evidence="1">
    <location>
        <begin position="192"/>
        <end position="202"/>
    </location>
</feature>
<feature type="compositionally biased region" description="Basic and acidic residues" evidence="1">
    <location>
        <begin position="227"/>
        <end position="239"/>
    </location>
</feature>
<protein>
    <submittedName>
        <fullName evidence="2">Uncharacterized protein</fullName>
    </submittedName>
</protein>
<evidence type="ECO:0000313" key="2">
    <source>
        <dbReference type="EMBL" id="CAD8838642.1"/>
    </source>
</evidence>
<feature type="region of interest" description="Disordered" evidence="1">
    <location>
        <begin position="170"/>
        <end position="211"/>
    </location>
</feature>
<feature type="compositionally biased region" description="Polar residues" evidence="1">
    <location>
        <begin position="347"/>
        <end position="359"/>
    </location>
</feature>
<sequence length="627" mass="68482">MSEAKPRANPGKPRVLLSIVKCANFEQSDEDSLITAISAGFGYFECDRLLKPSGIELMNLPQSATIEIQILRRERGKTSKVLVCHGLVPLNALHPEFFTVRGIGDDRLGASEPLVWESWLGLLSADVSLKSQSPERLFKRCIEMGTSESRGPRLFIQLQYLQAGVVASKGESAGMDSRPRRPSSRPATSLGSVSSPRRTSPSPLAPGVREELRGNTFGLPLREGLRTRESVTSVSREEQASGSMPLLWSGLSGLPPKEAGDVKGARSTVGSSGLFGARPTMGGSVYHASPTPKRSERELSTSDVAAARRDSDGDAMFGVKSLPTRRSSESQPPFLVQHLPQHPQQQKACASSMDGSQDLSGMPMWNPSKAMLTPSAGTEESQQRSLVQAERDRKFSRDDLRPRPMTVNGKGEMQTLPEHRESRRDVSERHFLDQAKPLLQQLGCSLPTLSEPRAPELQFRDVLGALSSVASVHTTPVSLMERAMDVALNGEVAFEHWLSELDSDSSARLEKAETFMSSCRQVASLASRSAHDRPESGALAMPFHVPVLSDPVDCLLAAQLLKLDFEAPLFKRIDPGLYQVGPKVRIHCRVERGTILVTPLDKDFTKPGSLDVDVRTFLEYMSGALLE</sequence>
<organism evidence="2">
    <name type="scientific">Noctiluca scintillans</name>
    <name type="common">Sea sparkle</name>
    <name type="synonym">Red tide dinoflagellate</name>
    <dbReference type="NCBI Taxonomy" id="2966"/>
    <lineage>
        <taxon>Eukaryota</taxon>
        <taxon>Sar</taxon>
        <taxon>Alveolata</taxon>
        <taxon>Dinophyceae</taxon>
        <taxon>Noctilucales</taxon>
        <taxon>Noctilucaceae</taxon>
        <taxon>Noctiluca</taxon>
    </lineage>
</organism>
<proteinExistence type="predicted"/>
<feature type="compositionally biased region" description="Low complexity" evidence="1">
    <location>
        <begin position="331"/>
        <end position="346"/>
    </location>
</feature>
<name>A0A7S1F1S3_NOCSC</name>
<feature type="compositionally biased region" description="Basic and acidic residues" evidence="1">
    <location>
        <begin position="293"/>
        <end position="312"/>
    </location>
</feature>
<dbReference type="AlphaFoldDB" id="A0A7S1F1S3"/>
<feature type="compositionally biased region" description="Low complexity" evidence="1">
    <location>
        <begin position="241"/>
        <end position="256"/>
    </location>
</feature>
<dbReference type="EMBL" id="HBFQ01018573">
    <property type="protein sequence ID" value="CAD8838642.1"/>
    <property type="molecule type" value="Transcribed_RNA"/>
</dbReference>
<feature type="compositionally biased region" description="Polar residues" evidence="1">
    <location>
        <begin position="375"/>
        <end position="386"/>
    </location>
</feature>
<feature type="region of interest" description="Disordered" evidence="1">
    <location>
        <begin position="227"/>
        <end position="423"/>
    </location>
</feature>
<feature type="compositionally biased region" description="Basic and acidic residues" evidence="1">
    <location>
        <begin position="389"/>
        <end position="402"/>
    </location>
</feature>